<dbReference type="Proteomes" id="UP000031030">
    <property type="component" value="Unassembled WGS sequence"/>
</dbReference>
<evidence type="ECO:0000256" key="1">
    <source>
        <dbReference type="SAM" id="MobiDB-lite"/>
    </source>
</evidence>
<feature type="compositionally biased region" description="Low complexity" evidence="1">
    <location>
        <begin position="112"/>
        <end position="136"/>
    </location>
</feature>
<proteinExistence type="predicted"/>
<organism evidence="5 6">
    <name type="scientific">Microbacterium mangrovi</name>
    <dbReference type="NCBI Taxonomy" id="1348253"/>
    <lineage>
        <taxon>Bacteria</taxon>
        <taxon>Bacillati</taxon>
        <taxon>Actinomycetota</taxon>
        <taxon>Actinomycetes</taxon>
        <taxon>Micrococcales</taxon>
        <taxon>Microbacteriaceae</taxon>
        <taxon>Microbacterium</taxon>
    </lineage>
</organism>
<dbReference type="AlphaFoldDB" id="A0A0B2A1Z5"/>
<keyword evidence="2" id="KW-0812">Transmembrane</keyword>
<sequence>MRFVWAIAAFVLAALMIAAGIAQRTVFQGPTSLTTTVHTTGDAPFTVIDGAVLGHHPGSQTVRAAAHGQVFLSYGRADDVKAWLAGATYNRVSLDGGNVVTTVIGPDGKAVGSASSSPSPSLSPSPTTTATPGPGSDSASTAPMVGAHDPVGSDLWLEEFQQKDLLVEPLQLPSGMSVLIATDGTKPAPAAISVTWPLSSSTPWAGPLIVLGGILMLVGVFLYILAIRHVRRSRGPRRKSPPPLPTAAADEPEDLAVAQADKGVISSGSAESTRRSRRAFIAVPLAFSALLFAGCTPDAWPHMGGSASPTPSATVAAADQQTPAVTEPQAEQILARISKTVHTADAKMDANTAATRLDGAPLAEREANYTIRQNAKGISALAPIPTTGLAKGVVLPQAYDGWPRTVMLIAAGTGGNAPSTIMMMSQADPWSNYKLAYTAQLQPATQIPDLAPSYVGASAVPPDSSFLVTPPNQLASAYADVLNNGDKSQYAGLFDKATDTFLEQTKKAHAAQLAAFNKSAKKGGQTGSMTFLASAGSSDPSALATLDSGAIVAVQVNDSTITKPTSSGAVIFASPEAKALTGTKQSSTGYTTTYSDELFFYVPGQGGANTKIQMLGYASDILSAKVNKK</sequence>
<dbReference type="Pfam" id="PF26366">
    <property type="entry name" value="DUF8094"/>
    <property type="match status" value="1"/>
</dbReference>
<evidence type="ECO:0000313" key="5">
    <source>
        <dbReference type="EMBL" id="KHK97519.1"/>
    </source>
</evidence>
<reference evidence="5 6" key="1">
    <citation type="submission" date="2014-11" db="EMBL/GenBank/DDBJ databases">
        <title>Genome sequence of Microbacterium mangrovi MUSC 115(T).</title>
        <authorList>
            <person name="Lee L.-H."/>
        </authorList>
    </citation>
    <scope>NUCLEOTIDE SEQUENCE [LARGE SCALE GENOMIC DNA]</scope>
    <source>
        <strain evidence="5 6">MUSC 115</strain>
    </source>
</reference>
<feature type="transmembrane region" description="Helical" evidence="2">
    <location>
        <begin position="279"/>
        <end position="300"/>
    </location>
</feature>
<evidence type="ECO:0000256" key="3">
    <source>
        <dbReference type="SAM" id="SignalP"/>
    </source>
</evidence>
<dbReference type="RefSeq" id="WP_039399610.1">
    <property type="nucleotide sequence ID" value="NZ_JTDK01000010.1"/>
</dbReference>
<dbReference type="STRING" id="1348253.LK09_12305"/>
<keyword evidence="2" id="KW-0472">Membrane</keyword>
<comment type="caution">
    <text evidence="5">The sequence shown here is derived from an EMBL/GenBank/DDBJ whole genome shotgun (WGS) entry which is preliminary data.</text>
</comment>
<keyword evidence="3" id="KW-0732">Signal</keyword>
<protein>
    <recommendedName>
        <fullName evidence="4">DUF8094 domain-containing protein</fullName>
    </recommendedName>
</protein>
<accession>A0A0B2A1Z5</accession>
<dbReference type="InterPro" id="IPR058407">
    <property type="entry name" value="DUF8094"/>
</dbReference>
<keyword evidence="2" id="KW-1133">Transmembrane helix</keyword>
<keyword evidence="6" id="KW-1185">Reference proteome</keyword>
<feature type="region of interest" description="Disordered" evidence="1">
    <location>
        <begin position="109"/>
        <end position="145"/>
    </location>
</feature>
<feature type="domain" description="DUF8094" evidence="4">
    <location>
        <begin position="322"/>
        <end position="624"/>
    </location>
</feature>
<gene>
    <name evidence="5" type="ORF">LK09_12305</name>
</gene>
<feature type="chain" id="PRO_5038441303" description="DUF8094 domain-containing protein" evidence="3">
    <location>
        <begin position="25"/>
        <end position="629"/>
    </location>
</feature>
<evidence type="ECO:0000256" key="2">
    <source>
        <dbReference type="SAM" id="Phobius"/>
    </source>
</evidence>
<evidence type="ECO:0000313" key="6">
    <source>
        <dbReference type="Proteomes" id="UP000031030"/>
    </source>
</evidence>
<evidence type="ECO:0000259" key="4">
    <source>
        <dbReference type="Pfam" id="PF26366"/>
    </source>
</evidence>
<name>A0A0B2A1Z5_9MICO</name>
<dbReference type="EMBL" id="JTDK01000010">
    <property type="protein sequence ID" value="KHK97519.1"/>
    <property type="molecule type" value="Genomic_DNA"/>
</dbReference>
<feature type="signal peptide" evidence="3">
    <location>
        <begin position="1"/>
        <end position="24"/>
    </location>
</feature>
<feature type="transmembrane region" description="Helical" evidence="2">
    <location>
        <begin position="204"/>
        <end position="227"/>
    </location>
</feature>